<feature type="region of interest" description="Disordered" evidence="5">
    <location>
        <begin position="228"/>
        <end position="256"/>
    </location>
</feature>
<evidence type="ECO:0000256" key="2">
    <source>
        <dbReference type="HAMAP-Rule" id="MF_02087"/>
    </source>
</evidence>
<dbReference type="GO" id="GO:0030170">
    <property type="term" value="F:pyridoxal phosphate binding"/>
    <property type="evidence" value="ECO:0007669"/>
    <property type="project" value="UniProtKB-UniRule"/>
</dbReference>
<dbReference type="NCBIfam" id="TIGR00044">
    <property type="entry name" value="YggS family pyridoxal phosphate-dependent enzyme"/>
    <property type="match status" value="1"/>
</dbReference>
<name>A0A2Z6E083_HYDTE</name>
<evidence type="ECO:0000259" key="6">
    <source>
        <dbReference type="Pfam" id="PF01168"/>
    </source>
</evidence>
<dbReference type="SUPFAM" id="SSF51419">
    <property type="entry name" value="PLP-binding barrel"/>
    <property type="match status" value="1"/>
</dbReference>
<dbReference type="KEGG" id="htl:HPTL_1732"/>
<evidence type="ECO:0000256" key="3">
    <source>
        <dbReference type="PIRSR" id="PIRSR004848-1"/>
    </source>
</evidence>
<comment type="similarity">
    <text evidence="2 4">Belongs to the pyridoxal phosphate-binding protein YggS/PROSC family.</text>
</comment>
<protein>
    <recommendedName>
        <fullName evidence="2">Pyridoxal phosphate homeostasis protein</fullName>
        <shortName evidence="2">PLP homeostasis protein</shortName>
    </recommendedName>
</protein>
<organism evidence="7 8">
    <name type="scientific">Hydrogenophilus thermoluteolus</name>
    <name type="common">Pseudomonas hydrogenothermophila</name>
    <dbReference type="NCBI Taxonomy" id="297"/>
    <lineage>
        <taxon>Bacteria</taxon>
        <taxon>Pseudomonadati</taxon>
        <taxon>Pseudomonadota</taxon>
        <taxon>Hydrogenophilia</taxon>
        <taxon>Hydrogenophilales</taxon>
        <taxon>Hydrogenophilaceae</taxon>
        <taxon>Hydrogenophilus</taxon>
    </lineage>
</organism>
<dbReference type="PANTHER" id="PTHR10146">
    <property type="entry name" value="PROLINE SYNTHETASE CO-TRANSCRIBED BACTERIAL HOMOLOG PROTEIN"/>
    <property type="match status" value="1"/>
</dbReference>
<dbReference type="InterPro" id="IPR029066">
    <property type="entry name" value="PLP-binding_barrel"/>
</dbReference>
<dbReference type="FunFam" id="3.20.20.10:FF:000018">
    <property type="entry name" value="Pyridoxal phosphate homeostasis protein"/>
    <property type="match status" value="1"/>
</dbReference>
<dbReference type="PIRSF" id="PIRSF004848">
    <property type="entry name" value="YBL036c_PLPDEIII"/>
    <property type="match status" value="1"/>
</dbReference>
<evidence type="ECO:0000256" key="5">
    <source>
        <dbReference type="SAM" id="MobiDB-lite"/>
    </source>
</evidence>
<proteinExistence type="inferred from homology"/>
<dbReference type="PANTHER" id="PTHR10146:SF14">
    <property type="entry name" value="PYRIDOXAL PHOSPHATE HOMEOSTASIS PROTEIN"/>
    <property type="match status" value="1"/>
</dbReference>
<evidence type="ECO:0000313" key="7">
    <source>
        <dbReference type="EMBL" id="BBD77990.1"/>
    </source>
</evidence>
<comment type="cofactor">
    <cofactor evidence="3">
        <name>pyridoxal 5'-phosphate</name>
        <dbReference type="ChEBI" id="CHEBI:597326"/>
    </cofactor>
</comment>
<feature type="modified residue" description="N6-(pyridoxal phosphate)lysine" evidence="2 3">
    <location>
        <position position="44"/>
    </location>
</feature>
<accession>A0A2Z6E083</accession>
<comment type="function">
    <text evidence="2">Pyridoxal 5'-phosphate (PLP)-binding protein, which is involved in PLP homeostasis.</text>
</comment>
<feature type="domain" description="Alanine racemase N-terminal" evidence="6">
    <location>
        <begin position="18"/>
        <end position="235"/>
    </location>
</feature>
<evidence type="ECO:0000256" key="4">
    <source>
        <dbReference type="RuleBase" id="RU004514"/>
    </source>
</evidence>
<dbReference type="InterPro" id="IPR011078">
    <property type="entry name" value="PyrdxlP_homeostasis"/>
</dbReference>
<dbReference type="Proteomes" id="UP000262004">
    <property type="component" value="Chromosome"/>
</dbReference>
<evidence type="ECO:0000313" key="8">
    <source>
        <dbReference type="Proteomes" id="UP000262004"/>
    </source>
</evidence>
<dbReference type="PROSITE" id="PS01211">
    <property type="entry name" value="UPF0001"/>
    <property type="match status" value="1"/>
</dbReference>
<keyword evidence="1 2" id="KW-0663">Pyridoxal phosphate</keyword>
<evidence type="ECO:0000256" key="1">
    <source>
        <dbReference type="ARBA" id="ARBA00022898"/>
    </source>
</evidence>
<feature type="compositionally biased region" description="Basic and acidic residues" evidence="5">
    <location>
        <begin position="239"/>
        <end position="248"/>
    </location>
</feature>
<dbReference type="Pfam" id="PF01168">
    <property type="entry name" value="Ala_racemase_N"/>
    <property type="match status" value="1"/>
</dbReference>
<reference evidence="7 8" key="1">
    <citation type="submission" date="2018-04" db="EMBL/GenBank/DDBJ databases">
        <title>Complete genome sequence of Hydrogenophilus thermoluteolus TH-1.</title>
        <authorList>
            <person name="Arai H."/>
        </authorList>
    </citation>
    <scope>NUCLEOTIDE SEQUENCE [LARGE SCALE GENOMIC DNA]</scope>
    <source>
        <strain evidence="7 8">TH-1</strain>
    </source>
</reference>
<dbReference type="AlphaFoldDB" id="A0A2Z6E083"/>
<dbReference type="EMBL" id="AP018558">
    <property type="protein sequence ID" value="BBD77990.1"/>
    <property type="molecule type" value="Genomic_DNA"/>
</dbReference>
<dbReference type="InterPro" id="IPR001608">
    <property type="entry name" value="Ala_racemase_N"/>
</dbReference>
<dbReference type="Gene3D" id="3.20.20.10">
    <property type="entry name" value="Alanine racemase"/>
    <property type="match status" value="1"/>
</dbReference>
<gene>
    <name evidence="7" type="ORF">HPTL_1732</name>
</gene>
<sequence length="256" mass="27502">MEGMSEVDACAIAARVAAVRAQIFEAAERLGRDPATVTLVAVSKTQPAAVIRAAFAAGVRVFGENYVQEAVAKQEQLTDLPVEWHFIGPIQRNKTRAIAAAFDWVHSLDRLEVAKRFAEQRDPKRGPLNVMVQVNVSGEASKAGVAPETVVALVKAVARLPRLQVVGLMTIPEPSADPPLLARRFRTVRELRDTLQREGLPVWALSMGMSSDWPVALAEGATHLRIGSALFGPRPPKTSRREGGEDASGKGAKACG</sequence>
<keyword evidence="8" id="KW-1185">Reference proteome</keyword>
<dbReference type="HAMAP" id="MF_02087">
    <property type="entry name" value="PLP_homeostasis"/>
    <property type="match status" value="1"/>
</dbReference>